<organism evidence="7 8">
    <name type="scientific">Fluviispira multicolorata</name>
    <dbReference type="NCBI Taxonomy" id="2654512"/>
    <lineage>
        <taxon>Bacteria</taxon>
        <taxon>Pseudomonadati</taxon>
        <taxon>Bdellovibrionota</taxon>
        <taxon>Oligoflexia</taxon>
        <taxon>Silvanigrellales</taxon>
        <taxon>Silvanigrellaceae</taxon>
        <taxon>Fluviispira</taxon>
    </lineage>
</organism>
<keyword evidence="8" id="KW-1185">Reference proteome</keyword>
<dbReference type="SUPFAM" id="SSF55874">
    <property type="entry name" value="ATPase domain of HSP90 chaperone/DNA topoisomerase II/histidine kinase"/>
    <property type="match status" value="1"/>
</dbReference>
<evidence type="ECO:0000256" key="4">
    <source>
        <dbReference type="PROSITE-ProRule" id="PRU00169"/>
    </source>
</evidence>
<evidence type="ECO:0000313" key="8">
    <source>
        <dbReference type="Proteomes" id="UP000442694"/>
    </source>
</evidence>
<dbReference type="GO" id="GO:0000155">
    <property type="term" value="F:phosphorelay sensor kinase activity"/>
    <property type="evidence" value="ECO:0007669"/>
    <property type="project" value="TreeGrafter"/>
</dbReference>
<evidence type="ECO:0000256" key="3">
    <source>
        <dbReference type="ARBA" id="ARBA00022553"/>
    </source>
</evidence>
<dbReference type="InterPro" id="IPR003594">
    <property type="entry name" value="HATPase_dom"/>
</dbReference>
<dbReference type="InterPro" id="IPR004358">
    <property type="entry name" value="Sig_transdc_His_kin-like_C"/>
</dbReference>
<sequence>MPSILIVDDEEMICTYLEMHFRSEGYETFTAKNGIEGIQMCKDHQPNIIISDIKMPQCDGVKFIQVIKENSEYNPVIFYITAYSDVTIDNAYELGVDALFKKPFQIKDIVSGIKKFSKIKQEHSQIEIQKKLNEHQLSENAQLKLIAELSTGISHNINNHISYITTSSYVLRKYLEKIINKENNEDTEKNDLLKMIKISEKIHAHALMTYRIVKSMKMLARKNASDDEKENISLISIIQSAIDLLEEEFKINLIKCTLTYPVDIQIKCYPEQVLQVFLNLLQNACDALSELKDDEKWIQIDVSLNNEKTEVAFTDCGLGIPENVRSHIMEAFFTTKNRGKGTGVGLSLSKRIMEAHDGTLSLDESSKNTRFVASFKST</sequence>
<dbReference type="EC" id="2.7.13.3" evidence="2"/>
<proteinExistence type="predicted"/>
<dbReference type="SMART" id="SM00448">
    <property type="entry name" value="REC"/>
    <property type="match status" value="1"/>
</dbReference>
<gene>
    <name evidence="7" type="ORF">GCL57_11185</name>
</gene>
<dbReference type="InterPro" id="IPR005467">
    <property type="entry name" value="His_kinase_dom"/>
</dbReference>
<keyword evidence="3 4" id="KW-0597">Phosphoprotein</keyword>
<comment type="catalytic activity">
    <reaction evidence="1">
        <text>ATP + protein L-histidine = ADP + protein N-phospho-L-histidine.</text>
        <dbReference type="EC" id="2.7.13.3"/>
    </reaction>
</comment>
<dbReference type="Pfam" id="PF00072">
    <property type="entry name" value="Response_reg"/>
    <property type="match status" value="1"/>
</dbReference>
<dbReference type="InterPro" id="IPR001789">
    <property type="entry name" value="Sig_transdc_resp-reg_receiver"/>
</dbReference>
<dbReference type="Pfam" id="PF02518">
    <property type="entry name" value="HATPase_c"/>
    <property type="match status" value="1"/>
</dbReference>
<dbReference type="InterPro" id="IPR036890">
    <property type="entry name" value="HATPase_C_sf"/>
</dbReference>
<dbReference type="Gene3D" id="3.30.565.10">
    <property type="entry name" value="Histidine kinase-like ATPase, C-terminal domain"/>
    <property type="match status" value="1"/>
</dbReference>
<dbReference type="Proteomes" id="UP000442694">
    <property type="component" value="Unassembled WGS sequence"/>
</dbReference>
<dbReference type="InterPro" id="IPR011006">
    <property type="entry name" value="CheY-like_superfamily"/>
</dbReference>
<dbReference type="EMBL" id="WFLN01000008">
    <property type="protein sequence ID" value="KAB8029096.1"/>
    <property type="molecule type" value="Genomic_DNA"/>
</dbReference>
<dbReference type="AlphaFoldDB" id="A0A833JDP1"/>
<evidence type="ECO:0000313" key="7">
    <source>
        <dbReference type="EMBL" id="KAB8029096.1"/>
    </source>
</evidence>
<dbReference type="PRINTS" id="PR00344">
    <property type="entry name" value="BCTRLSENSOR"/>
</dbReference>
<dbReference type="Gene3D" id="1.10.287.130">
    <property type="match status" value="1"/>
</dbReference>
<reference evidence="7 8" key="1">
    <citation type="submission" date="2019-10" db="EMBL/GenBank/DDBJ databases">
        <title>New genus of Silvanigrellaceae.</title>
        <authorList>
            <person name="Pitt A."/>
            <person name="Hahn M.W."/>
        </authorList>
    </citation>
    <scope>NUCLEOTIDE SEQUENCE [LARGE SCALE GENOMIC DNA]</scope>
    <source>
        <strain evidence="7 8">33A1-SZDP</strain>
    </source>
</reference>
<dbReference type="PROSITE" id="PS50109">
    <property type="entry name" value="HIS_KIN"/>
    <property type="match status" value="1"/>
</dbReference>
<dbReference type="PANTHER" id="PTHR43547:SF2">
    <property type="entry name" value="HYBRID SIGNAL TRANSDUCTION HISTIDINE KINASE C"/>
    <property type="match status" value="1"/>
</dbReference>
<dbReference type="SMART" id="SM00387">
    <property type="entry name" value="HATPase_c"/>
    <property type="match status" value="1"/>
</dbReference>
<dbReference type="PROSITE" id="PS50110">
    <property type="entry name" value="RESPONSE_REGULATORY"/>
    <property type="match status" value="1"/>
</dbReference>
<feature type="domain" description="Histidine kinase" evidence="5">
    <location>
        <begin position="152"/>
        <end position="378"/>
    </location>
</feature>
<feature type="domain" description="Response regulatory" evidence="6">
    <location>
        <begin position="3"/>
        <end position="117"/>
    </location>
</feature>
<protein>
    <recommendedName>
        <fullName evidence="2">histidine kinase</fullName>
        <ecNumber evidence="2">2.7.13.3</ecNumber>
    </recommendedName>
</protein>
<feature type="modified residue" description="4-aspartylphosphate" evidence="4">
    <location>
        <position position="52"/>
    </location>
</feature>
<comment type="caution">
    <text evidence="7">The sequence shown here is derived from an EMBL/GenBank/DDBJ whole genome shotgun (WGS) entry which is preliminary data.</text>
</comment>
<dbReference type="SUPFAM" id="SSF52172">
    <property type="entry name" value="CheY-like"/>
    <property type="match status" value="1"/>
</dbReference>
<evidence type="ECO:0000256" key="2">
    <source>
        <dbReference type="ARBA" id="ARBA00012438"/>
    </source>
</evidence>
<dbReference type="PANTHER" id="PTHR43547">
    <property type="entry name" value="TWO-COMPONENT HISTIDINE KINASE"/>
    <property type="match status" value="1"/>
</dbReference>
<name>A0A833JDP1_9BACT</name>
<evidence type="ECO:0000259" key="5">
    <source>
        <dbReference type="PROSITE" id="PS50109"/>
    </source>
</evidence>
<dbReference type="CDD" id="cd00156">
    <property type="entry name" value="REC"/>
    <property type="match status" value="1"/>
</dbReference>
<dbReference type="RefSeq" id="WP_152213437.1">
    <property type="nucleotide sequence ID" value="NZ_WFLN01000008.1"/>
</dbReference>
<evidence type="ECO:0000256" key="1">
    <source>
        <dbReference type="ARBA" id="ARBA00000085"/>
    </source>
</evidence>
<evidence type="ECO:0000259" key="6">
    <source>
        <dbReference type="PROSITE" id="PS50110"/>
    </source>
</evidence>
<accession>A0A833JDP1</accession>
<dbReference type="Gene3D" id="3.40.50.2300">
    <property type="match status" value="1"/>
</dbReference>